<reference evidence="1" key="1">
    <citation type="submission" date="2023-04" db="EMBL/GenBank/DDBJ databases">
        <authorList>
            <consortium name="ELIXIR-Norway"/>
        </authorList>
    </citation>
    <scope>NUCLEOTIDE SEQUENCE [LARGE SCALE GENOMIC DNA]</scope>
</reference>
<gene>
    <name evidence="1" type="ORF">MRATA1EN1_LOCUS31018</name>
</gene>
<comment type="caution">
    <text evidence="1">The sequence shown here is derived from an EMBL/GenBank/DDBJ whole genome shotgun (WGS) entry which is preliminary data.</text>
</comment>
<proteinExistence type="predicted"/>
<protein>
    <submittedName>
        <fullName evidence="1">Uncharacterized protein</fullName>
    </submittedName>
</protein>
<accession>A0ABN8XJ26</accession>
<organism evidence="1 2">
    <name type="scientific">Rangifer tarandus platyrhynchus</name>
    <name type="common">Svalbard reindeer</name>
    <dbReference type="NCBI Taxonomy" id="3082113"/>
    <lineage>
        <taxon>Eukaryota</taxon>
        <taxon>Metazoa</taxon>
        <taxon>Chordata</taxon>
        <taxon>Craniata</taxon>
        <taxon>Vertebrata</taxon>
        <taxon>Euteleostomi</taxon>
        <taxon>Mammalia</taxon>
        <taxon>Eutheria</taxon>
        <taxon>Laurasiatheria</taxon>
        <taxon>Artiodactyla</taxon>
        <taxon>Ruminantia</taxon>
        <taxon>Pecora</taxon>
        <taxon>Cervidae</taxon>
        <taxon>Odocoileinae</taxon>
        <taxon>Rangifer</taxon>
    </lineage>
</organism>
<evidence type="ECO:0000313" key="2">
    <source>
        <dbReference type="Proteomes" id="UP001176941"/>
    </source>
</evidence>
<sequence length="409" mass="46367">MGVSLDTPVAQIVRQWSRWPTAAQYASNEDRGDRQQLHLRTINSFAGIRAGAVDTYQEKSPHDREPPRTSWLFHVELTRDVAGDLQTAVRVRILTYSREFTPNVKAATDSDGRAQPHPRRTLSVKAKLCAFVSRGARLLLYYFPLAVIFRIWHPSAAFTRWLGTQRKKHSTKSDGLWQARNSVVSHYRRIRADDRRETQRLDTEGDVRADACLIHAGLEYSATRSAAADAALLQRWRFCAPDLASRHCNTAARLHMCGIFRRSSTFIGLRRLLRSWGTIGENIPAHVLLYPETPALSPAEGRPHWVPPRCSKLLSPLSNTTQHIHEHVDGGSKLLPPLFNVTQHIHEHVVRRSPSLSPSKCCDIHAVPANSTLHFSLSHREHTFGDIYAVRFLSRILSPRIRTLLHMCP</sequence>
<dbReference type="Proteomes" id="UP001176941">
    <property type="component" value="Unassembled WGS sequence"/>
</dbReference>
<evidence type="ECO:0000313" key="1">
    <source>
        <dbReference type="EMBL" id="CAI9149400.1"/>
    </source>
</evidence>
<dbReference type="EMBL" id="CATKSN020000284">
    <property type="protein sequence ID" value="CAI9149400.1"/>
    <property type="molecule type" value="Genomic_DNA"/>
</dbReference>
<name>A0ABN8XJ26_RANTA</name>
<keyword evidence="2" id="KW-1185">Reference proteome</keyword>